<dbReference type="PANTHER" id="PTHR10786">
    <property type="entry name" value="CHOLECYSTOKININ"/>
    <property type="match status" value="1"/>
</dbReference>
<feature type="chain" id="PRO_5023129334" evidence="8">
    <location>
        <begin position="22"/>
        <end position="121"/>
    </location>
</feature>
<keyword evidence="6" id="KW-0027">Amidation</keyword>
<keyword evidence="4" id="KW-0765">Sulfation</keyword>
<evidence type="ECO:0000256" key="1">
    <source>
        <dbReference type="ARBA" id="ARBA00004613"/>
    </source>
</evidence>
<evidence type="ECO:0000313" key="10">
    <source>
        <dbReference type="EMBL" id="KAA0702972.1"/>
    </source>
</evidence>
<dbReference type="Pfam" id="PF00918">
    <property type="entry name" value="Gastrin"/>
    <property type="match status" value="1"/>
</dbReference>
<dbReference type="OrthoDB" id="9862982at2759"/>
<dbReference type="InterPro" id="IPR001651">
    <property type="entry name" value="Gastrin/CCK"/>
</dbReference>
<name>A0A5A9MZ12_9TELE</name>
<proteinExistence type="inferred from homology"/>
<dbReference type="Proteomes" id="UP000324632">
    <property type="component" value="Chromosome 24"/>
</dbReference>
<organism evidence="10 11">
    <name type="scientific">Triplophysa tibetana</name>
    <dbReference type="NCBI Taxonomy" id="1572043"/>
    <lineage>
        <taxon>Eukaryota</taxon>
        <taxon>Metazoa</taxon>
        <taxon>Chordata</taxon>
        <taxon>Craniata</taxon>
        <taxon>Vertebrata</taxon>
        <taxon>Euteleostomi</taxon>
        <taxon>Actinopterygii</taxon>
        <taxon>Neopterygii</taxon>
        <taxon>Teleostei</taxon>
        <taxon>Ostariophysi</taxon>
        <taxon>Cypriniformes</taxon>
        <taxon>Nemacheilidae</taxon>
        <taxon>Triplophysa</taxon>
    </lineage>
</organism>
<dbReference type="PROSITE" id="PS00259">
    <property type="entry name" value="GASTRIN"/>
    <property type="match status" value="1"/>
</dbReference>
<evidence type="ECO:0000256" key="8">
    <source>
        <dbReference type="SAM" id="SignalP"/>
    </source>
</evidence>
<comment type="similarity">
    <text evidence="2 7">Belongs to the gastrin/cholecystokinin family.</text>
</comment>
<evidence type="ECO:0000259" key="9">
    <source>
        <dbReference type="Pfam" id="PF00918"/>
    </source>
</evidence>
<dbReference type="GO" id="GO:0005184">
    <property type="term" value="F:neuropeptide hormone activity"/>
    <property type="evidence" value="ECO:0007669"/>
    <property type="project" value="InterPro"/>
</dbReference>
<feature type="domain" description="Gastrin/cholecystokinin peptide hormone" evidence="9">
    <location>
        <begin position="4"/>
        <end position="121"/>
    </location>
</feature>
<dbReference type="GO" id="GO:0030424">
    <property type="term" value="C:axon"/>
    <property type="evidence" value="ECO:0007669"/>
    <property type="project" value="TreeGrafter"/>
</dbReference>
<evidence type="ECO:0000256" key="5">
    <source>
        <dbReference type="ARBA" id="ARBA00022685"/>
    </source>
</evidence>
<dbReference type="PANTHER" id="PTHR10786:SF0">
    <property type="entry name" value="CHOLECYSTOKININ"/>
    <property type="match status" value="1"/>
</dbReference>
<dbReference type="AlphaFoldDB" id="A0A5A9MZ12"/>
<evidence type="ECO:0000256" key="7">
    <source>
        <dbReference type="RuleBase" id="RU004362"/>
    </source>
</evidence>
<keyword evidence="8" id="KW-0732">Signal</keyword>
<evidence type="ECO:0000256" key="2">
    <source>
        <dbReference type="ARBA" id="ARBA00006273"/>
    </source>
</evidence>
<dbReference type="GO" id="GO:0005615">
    <property type="term" value="C:extracellular space"/>
    <property type="evidence" value="ECO:0007669"/>
    <property type="project" value="TreeGrafter"/>
</dbReference>
<reference evidence="10 11" key="1">
    <citation type="journal article" date="2019" name="Mol. Ecol. Resour.">
        <title>Chromosome-level genome assembly of Triplophysa tibetana, a fish adapted to the harsh high-altitude environment of the Tibetan Plateau.</title>
        <authorList>
            <person name="Yang X."/>
            <person name="Liu H."/>
            <person name="Ma Z."/>
            <person name="Zou Y."/>
            <person name="Zou M."/>
            <person name="Mao Y."/>
            <person name="Li X."/>
            <person name="Wang H."/>
            <person name="Chen T."/>
            <person name="Wang W."/>
            <person name="Yang R."/>
        </authorList>
    </citation>
    <scope>NUCLEOTIDE SEQUENCE [LARGE SCALE GENOMIC DNA]</scope>
    <source>
        <strain evidence="10">TTIB1903HZAU</strain>
        <tissue evidence="10">Muscle</tissue>
    </source>
</reference>
<keyword evidence="3" id="KW-0964">Secreted</keyword>
<evidence type="ECO:0000313" key="11">
    <source>
        <dbReference type="Proteomes" id="UP000324632"/>
    </source>
</evidence>
<evidence type="ECO:0000256" key="6">
    <source>
        <dbReference type="ARBA" id="ARBA00022815"/>
    </source>
</evidence>
<dbReference type="SMART" id="SM00029">
    <property type="entry name" value="GASTRIN"/>
    <property type="match status" value="1"/>
</dbReference>
<evidence type="ECO:0000256" key="3">
    <source>
        <dbReference type="ARBA" id="ARBA00022525"/>
    </source>
</evidence>
<evidence type="ECO:0000256" key="4">
    <source>
        <dbReference type="ARBA" id="ARBA00022641"/>
    </source>
</evidence>
<keyword evidence="11" id="KW-1185">Reference proteome</keyword>
<dbReference type="GO" id="GO:0007586">
    <property type="term" value="P:digestion"/>
    <property type="evidence" value="ECO:0007669"/>
    <property type="project" value="InterPro"/>
</dbReference>
<dbReference type="InterPro" id="IPR013152">
    <property type="entry name" value="Gastrin/cholecystokinin_CS"/>
</dbReference>
<keyword evidence="5" id="KW-0165">Cleavage on pair of basic residues</keyword>
<comment type="subcellular location">
    <subcellularLocation>
        <location evidence="1 7">Secreted</location>
    </subcellularLocation>
</comment>
<protein>
    <submittedName>
        <fullName evidence="10">Cholecystokinin CCK8</fullName>
    </submittedName>
</protein>
<sequence>MNAGICVCVLLAALSTSNCFALPTHSQEEGQSDLGTVADHYRHTRAAPPGAQLKLLSDTYEREDPRSSLTELLARIITAKGAYRRSPSLNSRSTSHRIKDRDYLGWMDFGRRSAEEYEYAS</sequence>
<gene>
    <name evidence="10" type="ORF">E1301_Tti010920</name>
</gene>
<comment type="caution">
    <text evidence="10">The sequence shown here is derived from an EMBL/GenBank/DDBJ whole genome shotgun (WGS) entry which is preliminary data.</text>
</comment>
<feature type="signal peptide" evidence="8">
    <location>
        <begin position="1"/>
        <end position="21"/>
    </location>
</feature>
<accession>A0A5A9MZ12</accession>
<dbReference type="InterPro" id="IPR015499">
    <property type="entry name" value="CCK-like"/>
</dbReference>
<dbReference type="EMBL" id="SOYY01000024">
    <property type="protein sequence ID" value="KAA0702972.1"/>
    <property type="molecule type" value="Genomic_DNA"/>
</dbReference>